<accession>A0A844ANH0</accession>
<proteinExistence type="predicted"/>
<dbReference type="Proteomes" id="UP000436694">
    <property type="component" value="Unassembled WGS sequence"/>
</dbReference>
<dbReference type="AlphaFoldDB" id="A0A844ANH0"/>
<comment type="caution">
    <text evidence="1">The sequence shown here is derived from an EMBL/GenBank/DDBJ whole genome shotgun (WGS) entry which is preliminary data.</text>
</comment>
<evidence type="ECO:0000313" key="2">
    <source>
        <dbReference type="Proteomes" id="UP000436694"/>
    </source>
</evidence>
<dbReference type="EMBL" id="WIXK01000011">
    <property type="protein sequence ID" value="MQY44155.1"/>
    <property type="molecule type" value="Genomic_DNA"/>
</dbReference>
<reference evidence="1 2" key="1">
    <citation type="submission" date="2019-10" db="EMBL/GenBank/DDBJ databases">
        <title>Epibacterium sp. nov., isolated from seawater.</title>
        <authorList>
            <person name="Zhang X."/>
            <person name="Li N."/>
        </authorList>
    </citation>
    <scope>NUCLEOTIDE SEQUENCE [LARGE SCALE GENOMIC DNA]</scope>
    <source>
        <strain evidence="1 2">SM1969</strain>
    </source>
</reference>
<name>A0A844ANH0_9RHOB</name>
<protein>
    <submittedName>
        <fullName evidence="1">Exov-like protein</fullName>
    </submittedName>
</protein>
<sequence length="331" mass="37557">MNSWLWPTLIPEMLEREDDVRLIGVGSLLSRNLDLVAGRKVIFGTGSGYSSLPEVEQARHWKIYCVRGPLTANLMGLDPALAITDGAWLINQIPKFATLPTERKGTVFVPHWTSAKFGNWSPVCSEADVKLVDPLWDCERVFSDIAHAELALVESLHGAIIADYYRTPWVPVVSPSRILKFKWLDWCGSLGLEYSPYSLPPSDYVDCLLQRSSARRLNYALQQIDVPQNTFDVRQTPPPPTSAGPIYFAKNRVKKHLRNTRNYGLEKLADLRDGAMFSTWNRRHRAKLVQYFTELKSVRPQLSQDSVRKDRIDGLNAALEEMRSDFQAGKI</sequence>
<organism evidence="1 2">
    <name type="scientific">Tritonibacter aquimaris</name>
    <dbReference type="NCBI Taxonomy" id="2663379"/>
    <lineage>
        <taxon>Bacteria</taxon>
        <taxon>Pseudomonadati</taxon>
        <taxon>Pseudomonadota</taxon>
        <taxon>Alphaproteobacteria</taxon>
        <taxon>Rhodobacterales</taxon>
        <taxon>Paracoccaceae</taxon>
        <taxon>Tritonibacter</taxon>
    </lineage>
</organism>
<gene>
    <name evidence="1" type="ORF">GG681_16030</name>
</gene>
<keyword evidence="2" id="KW-1185">Reference proteome</keyword>
<evidence type="ECO:0000313" key="1">
    <source>
        <dbReference type="EMBL" id="MQY44155.1"/>
    </source>
</evidence>